<evidence type="ECO:0000313" key="9">
    <source>
        <dbReference type="EMBL" id="MPM07509.1"/>
    </source>
</evidence>
<keyword evidence="3" id="KW-1003">Cell membrane</keyword>
<dbReference type="AlphaFoldDB" id="A0A644WUR8"/>
<dbReference type="Gene3D" id="1.10.3720.10">
    <property type="entry name" value="MetI-like"/>
    <property type="match status" value="1"/>
</dbReference>
<name>A0A644WUR8_9ZZZZ</name>
<evidence type="ECO:0000256" key="2">
    <source>
        <dbReference type="ARBA" id="ARBA00022448"/>
    </source>
</evidence>
<evidence type="ECO:0000256" key="3">
    <source>
        <dbReference type="ARBA" id="ARBA00022475"/>
    </source>
</evidence>
<dbReference type="GO" id="GO:0005886">
    <property type="term" value="C:plasma membrane"/>
    <property type="evidence" value="ECO:0007669"/>
    <property type="project" value="UniProtKB-SubCell"/>
</dbReference>
<dbReference type="EMBL" id="VSSQ01001344">
    <property type="protein sequence ID" value="MPM07509.1"/>
    <property type="molecule type" value="Genomic_DNA"/>
</dbReference>
<dbReference type="PANTHER" id="PTHR32243:SF18">
    <property type="entry name" value="INNER MEMBRANE ABC TRANSPORTER PERMEASE PROTEIN YCJP"/>
    <property type="match status" value="1"/>
</dbReference>
<comment type="caution">
    <text evidence="9">The sequence shown here is derived from an EMBL/GenBank/DDBJ whole genome shotgun (WGS) entry which is preliminary data.</text>
</comment>
<keyword evidence="6 7" id="KW-0472">Membrane</keyword>
<evidence type="ECO:0000259" key="8">
    <source>
        <dbReference type="PROSITE" id="PS50928"/>
    </source>
</evidence>
<evidence type="ECO:0000256" key="1">
    <source>
        <dbReference type="ARBA" id="ARBA00004651"/>
    </source>
</evidence>
<keyword evidence="4 7" id="KW-0812">Transmembrane</keyword>
<proteinExistence type="predicted"/>
<feature type="transmembrane region" description="Helical" evidence="7">
    <location>
        <begin position="190"/>
        <end position="212"/>
    </location>
</feature>
<dbReference type="InterPro" id="IPR000515">
    <property type="entry name" value="MetI-like"/>
</dbReference>
<evidence type="ECO:0000256" key="5">
    <source>
        <dbReference type="ARBA" id="ARBA00022989"/>
    </source>
</evidence>
<feature type="transmembrane region" description="Helical" evidence="7">
    <location>
        <begin position="82"/>
        <end position="101"/>
    </location>
</feature>
<dbReference type="InterPro" id="IPR050901">
    <property type="entry name" value="BP-dep_ABC_trans_perm"/>
</dbReference>
<feature type="transmembrane region" description="Helical" evidence="7">
    <location>
        <begin position="12"/>
        <end position="35"/>
    </location>
</feature>
<comment type="subcellular location">
    <subcellularLocation>
        <location evidence="1">Cell membrane</location>
        <topology evidence="1">Multi-pass membrane protein</topology>
    </subcellularLocation>
</comment>
<dbReference type="PROSITE" id="PS50928">
    <property type="entry name" value="ABC_TM1"/>
    <property type="match status" value="1"/>
</dbReference>
<dbReference type="PANTHER" id="PTHR32243">
    <property type="entry name" value="MALTOSE TRANSPORT SYSTEM PERMEASE-RELATED"/>
    <property type="match status" value="1"/>
</dbReference>
<sequence length="285" mass="32012">MANTSTLKHDSRLFILAKYVLLVSILLFLLFPLYWVLVTSFKTNMEAYQYPPTFFPHTPVLDSFIKLFTQHNQFFVYYQNNLIVSACVALLCCMLAIFAGYSLARFKNRWNQAFFALLLVSQMFPVISRMISLYAIMGKLGIINTLGGLIFALLAAQVPFCIILMASFFANIPTEIEEAAFVDGAGRWRILLTIVTPLVKSGLLAVGIYAFLMTWDDYLHAATLIQADNLRTLSVGIALRYLGELSYDWSLVNAISIIGTIPVVLLFFFFQKYMIKGLVAGAVKG</sequence>
<dbReference type="CDD" id="cd06261">
    <property type="entry name" value="TM_PBP2"/>
    <property type="match status" value="1"/>
</dbReference>
<feature type="transmembrane region" description="Helical" evidence="7">
    <location>
        <begin position="149"/>
        <end position="170"/>
    </location>
</feature>
<feature type="domain" description="ABC transmembrane type-1" evidence="8">
    <location>
        <begin position="78"/>
        <end position="270"/>
    </location>
</feature>
<keyword evidence="5 7" id="KW-1133">Transmembrane helix</keyword>
<accession>A0A644WUR8</accession>
<feature type="transmembrane region" description="Helical" evidence="7">
    <location>
        <begin position="249"/>
        <end position="270"/>
    </location>
</feature>
<keyword evidence="2" id="KW-0813">Transport</keyword>
<protein>
    <submittedName>
        <fullName evidence="9">Inner membrane ABC transporter permease protein YcjP</fullName>
    </submittedName>
</protein>
<dbReference type="InterPro" id="IPR035906">
    <property type="entry name" value="MetI-like_sf"/>
</dbReference>
<dbReference type="GO" id="GO:0055085">
    <property type="term" value="P:transmembrane transport"/>
    <property type="evidence" value="ECO:0007669"/>
    <property type="project" value="InterPro"/>
</dbReference>
<reference evidence="9" key="1">
    <citation type="submission" date="2019-08" db="EMBL/GenBank/DDBJ databases">
        <authorList>
            <person name="Kucharzyk K."/>
            <person name="Murdoch R.W."/>
            <person name="Higgins S."/>
            <person name="Loffler F."/>
        </authorList>
    </citation>
    <scope>NUCLEOTIDE SEQUENCE</scope>
</reference>
<evidence type="ECO:0000256" key="4">
    <source>
        <dbReference type="ARBA" id="ARBA00022692"/>
    </source>
</evidence>
<dbReference type="SUPFAM" id="SSF161098">
    <property type="entry name" value="MetI-like"/>
    <property type="match status" value="1"/>
</dbReference>
<dbReference type="Pfam" id="PF00528">
    <property type="entry name" value="BPD_transp_1"/>
    <property type="match status" value="1"/>
</dbReference>
<gene>
    <name evidence="9" type="primary">ycjP_3</name>
    <name evidence="9" type="ORF">SDC9_53815</name>
</gene>
<evidence type="ECO:0000256" key="6">
    <source>
        <dbReference type="ARBA" id="ARBA00023136"/>
    </source>
</evidence>
<organism evidence="9">
    <name type="scientific">bioreactor metagenome</name>
    <dbReference type="NCBI Taxonomy" id="1076179"/>
    <lineage>
        <taxon>unclassified sequences</taxon>
        <taxon>metagenomes</taxon>
        <taxon>ecological metagenomes</taxon>
    </lineage>
</organism>
<evidence type="ECO:0000256" key="7">
    <source>
        <dbReference type="SAM" id="Phobius"/>
    </source>
</evidence>
<feature type="transmembrane region" description="Helical" evidence="7">
    <location>
        <begin position="113"/>
        <end position="137"/>
    </location>
</feature>